<dbReference type="EMBL" id="NBNE01018227">
    <property type="protein sequence ID" value="OWY92364.1"/>
    <property type="molecule type" value="Genomic_DNA"/>
</dbReference>
<evidence type="ECO:0000313" key="1">
    <source>
        <dbReference type="EMBL" id="OWY92364.1"/>
    </source>
</evidence>
<comment type="caution">
    <text evidence="1">The sequence shown here is derived from an EMBL/GenBank/DDBJ whole genome shotgun (WGS) entry which is preliminary data.</text>
</comment>
<dbReference type="AlphaFoldDB" id="A0A225UGZ3"/>
<reference evidence="2" key="1">
    <citation type="submission" date="2017-03" db="EMBL/GenBank/DDBJ databases">
        <title>Phytopthora megakarya and P. palmivora, two closely related causual agents of cacao black pod achieved similar genome size and gene model numbers by different mechanisms.</title>
        <authorList>
            <person name="Ali S."/>
            <person name="Shao J."/>
            <person name="Larry D.J."/>
            <person name="Kronmiller B."/>
            <person name="Shen D."/>
            <person name="Strem M.D."/>
            <person name="Melnick R.L."/>
            <person name="Guiltinan M.J."/>
            <person name="Tyler B.M."/>
            <person name="Meinhardt L.W."/>
            <person name="Bailey B.A."/>
        </authorList>
    </citation>
    <scope>NUCLEOTIDE SEQUENCE [LARGE SCALE GENOMIC DNA]</scope>
    <source>
        <strain evidence="2">zdho120</strain>
    </source>
</reference>
<evidence type="ECO:0000313" key="2">
    <source>
        <dbReference type="Proteomes" id="UP000198211"/>
    </source>
</evidence>
<keyword evidence="2" id="KW-1185">Reference proteome</keyword>
<name>A0A225UGZ3_9STRA</name>
<gene>
    <name evidence="1" type="ORF">PHMEG_00038668</name>
</gene>
<sequence length="73" mass="8406">MNSPWEETIKMLSRELTAAGWKARKPTGLSVDYTYVKPGISGRLDATRKGKDFFFVTARFLHLQNPLFCRLQN</sequence>
<dbReference type="OrthoDB" id="128905at2759"/>
<accession>A0A225UGZ3</accession>
<organism evidence="1 2">
    <name type="scientific">Phytophthora megakarya</name>
    <dbReference type="NCBI Taxonomy" id="4795"/>
    <lineage>
        <taxon>Eukaryota</taxon>
        <taxon>Sar</taxon>
        <taxon>Stramenopiles</taxon>
        <taxon>Oomycota</taxon>
        <taxon>Peronosporomycetes</taxon>
        <taxon>Peronosporales</taxon>
        <taxon>Peronosporaceae</taxon>
        <taxon>Phytophthora</taxon>
    </lineage>
</organism>
<dbReference type="Proteomes" id="UP000198211">
    <property type="component" value="Unassembled WGS sequence"/>
</dbReference>
<proteinExistence type="predicted"/>
<protein>
    <submittedName>
        <fullName evidence="1">Uncharacterized protein</fullName>
    </submittedName>
</protein>